<evidence type="ECO:0000256" key="1">
    <source>
        <dbReference type="SAM" id="Phobius"/>
    </source>
</evidence>
<evidence type="ECO:0000313" key="2">
    <source>
        <dbReference type="EMBL" id="MFC4819643.1"/>
    </source>
</evidence>
<comment type="caution">
    <text evidence="2">The sequence shown here is derived from an EMBL/GenBank/DDBJ whole genome shotgun (WGS) entry which is preliminary data.</text>
</comment>
<proteinExistence type="predicted"/>
<dbReference type="RefSeq" id="WP_380019429.1">
    <property type="nucleotide sequence ID" value="NZ_JBHSHD010000005.1"/>
</dbReference>
<keyword evidence="1 2" id="KW-0812">Transmembrane</keyword>
<protein>
    <submittedName>
        <fullName evidence="2">Twin transmembrane helix small protein</fullName>
    </submittedName>
</protein>
<dbReference type="InterPro" id="IPR021313">
    <property type="entry name" value="DUF2909"/>
</dbReference>
<evidence type="ECO:0000313" key="3">
    <source>
        <dbReference type="Proteomes" id="UP001595886"/>
    </source>
</evidence>
<sequence length="74" mass="7906">MDSFTMLSKVLILLFLAAILYNLGAGLYFMMTDKSGSDRVVKALTRRIGLSVLLIVLVIIAIATGLIKPHGIGG</sequence>
<dbReference type="NCBIfam" id="NF033233">
    <property type="entry name" value="twin_helix"/>
    <property type="match status" value="1"/>
</dbReference>
<accession>A0ABV9QSB2</accession>
<feature type="transmembrane region" description="Helical" evidence="1">
    <location>
        <begin position="48"/>
        <end position="67"/>
    </location>
</feature>
<dbReference type="Proteomes" id="UP001595886">
    <property type="component" value="Unassembled WGS sequence"/>
</dbReference>
<dbReference type="Pfam" id="PF11137">
    <property type="entry name" value="DUF2909"/>
    <property type="match status" value="1"/>
</dbReference>
<keyword evidence="1" id="KW-1133">Transmembrane helix</keyword>
<name>A0ABV9QSB2_9GAMM</name>
<reference evidence="3" key="1">
    <citation type="journal article" date="2019" name="Int. J. Syst. Evol. Microbiol.">
        <title>The Global Catalogue of Microorganisms (GCM) 10K type strain sequencing project: providing services to taxonomists for standard genome sequencing and annotation.</title>
        <authorList>
            <consortium name="The Broad Institute Genomics Platform"/>
            <consortium name="The Broad Institute Genome Sequencing Center for Infectious Disease"/>
            <person name="Wu L."/>
            <person name="Ma J."/>
        </authorList>
    </citation>
    <scope>NUCLEOTIDE SEQUENCE [LARGE SCALE GENOMIC DNA]</scope>
    <source>
        <strain evidence="3">CCUG 30340</strain>
    </source>
</reference>
<keyword evidence="3" id="KW-1185">Reference proteome</keyword>
<organism evidence="2 3">
    <name type="scientific">Dokdonella ginsengisoli</name>
    <dbReference type="NCBI Taxonomy" id="363846"/>
    <lineage>
        <taxon>Bacteria</taxon>
        <taxon>Pseudomonadati</taxon>
        <taxon>Pseudomonadota</taxon>
        <taxon>Gammaproteobacteria</taxon>
        <taxon>Lysobacterales</taxon>
        <taxon>Rhodanobacteraceae</taxon>
        <taxon>Dokdonella</taxon>
    </lineage>
</organism>
<gene>
    <name evidence="2" type="ORF">ACFO6Q_04875</name>
</gene>
<keyword evidence="1" id="KW-0472">Membrane</keyword>
<dbReference type="EMBL" id="JBHSHD010000005">
    <property type="protein sequence ID" value="MFC4819643.1"/>
    <property type="molecule type" value="Genomic_DNA"/>
</dbReference>